<evidence type="ECO:0000256" key="3">
    <source>
        <dbReference type="ARBA" id="ARBA00022630"/>
    </source>
</evidence>
<evidence type="ECO:0000313" key="7">
    <source>
        <dbReference type="EMBL" id="SIM78300.1"/>
    </source>
</evidence>
<evidence type="ECO:0000313" key="8">
    <source>
        <dbReference type="Proteomes" id="UP000195607"/>
    </source>
</evidence>
<dbReference type="PROSITE" id="PS51387">
    <property type="entry name" value="FAD_PCMH"/>
    <property type="match status" value="1"/>
</dbReference>
<sequence length="464" mass="51611">MKDNIAEFRKIFGDRILEKKEDLVPYMKDASYFEGNIPMAAVIPKNSEEISKLMKICSREKIQVVMRSGGSALTGSPVPNEDSILISMSAMNRILETHLDDGYIVAEPGLRLDDLNNYLSKLGFFYPPDPASSMAATVGGSISTNAGGLRACTYGTTKEWILGLELVLPSGEIVEVGGRTLKRTKGYDITALMAGNEGTLAIITKAYLKIWPIPEEIGRILAYFKDVEKMGRSISELKGRGIIPYIAEFMDKLSLETIKKARNIDSPESSNYLLMIDIASTHESIDRMLEDAKKIIEAEGPIVIRITRDKDEMAKMYEARKGLYSSSLGLRDFKDEYIEIGDVVVPPSQLPESLMEIESALKEYNLKAVLFGHIGDGNIHANILVDLNNKDHVERVEKFQMAIAKIALKHGGSVSAEHGIGLEKKELLLEELRERNSMEVLTLMKNIKKAFDPEGIMNRGKIFD</sequence>
<dbReference type="Pfam" id="PF02913">
    <property type="entry name" value="FAD-oxidase_C"/>
    <property type="match status" value="1"/>
</dbReference>
<dbReference type="InterPro" id="IPR004113">
    <property type="entry name" value="FAD-bd_oxidored_4_C"/>
</dbReference>
<evidence type="ECO:0000259" key="6">
    <source>
        <dbReference type="PROSITE" id="PS51387"/>
    </source>
</evidence>
<dbReference type="Pfam" id="PF01565">
    <property type="entry name" value="FAD_binding_4"/>
    <property type="match status" value="1"/>
</dbReference>
<dbReference type="EMBL" id="LT671858">
    <property type="protein sequence ID" value="SIM78300.1"/>
    <property type="molecule type" value="Genomic_DNA"/>
</dbReference>
<dbReference type="FunFam" id="3.30.70.2740:FF:000001">
    <property type="entry name" value="D-lactate dehydrogenase mitochondrial"/>
    <property type="match status" value="1"/>
</dbReference>
<keyword evidence="3" id="KW-0285">Flavoprotein</keyword>
<dbReference type="SUPFAM" id="SSF56176">
    <property type="entry name" value="FAD-binding/transporter-associated domain-like"/>
    <property type="match status" value="1"/>
</dbReference>
<dbReference type="GeneID" id="41588826"/>
<gene>
    <name evidence="7" type="ORF">CSP5_1585</name>
</gene>
<reference evidence="7 8" key="1">
    <citation type="submission" date="2016-04" db="EMBL/GenBank/DDBJ databases">
        <authorList>
            <person name="Evans L.H."/>
            <person name="Alamgir A."/>
            <person name="Owens N."/>
            <person name="Weber N.D."/>
            <person name="Virtaneva K."/>
            <person name="Barbian K."/>
            <person name="Babar A."/>
            <person name="Rosenke K."/>
        </authorList>
    </citation>
    <scope>NUCLEOTIDE SEQUENCE [LARGE SCALE GENOMIC DNA]</scope>
    <source>
        <strain evidence="8">S5(T) (JCM 30642 \VKM B-2941)</strain>
    </source>
</reference>
<name>A0A1N5W0N5_9ARCH</name>
<dbReference type="InterPro" id="IPR016166">
    <property type="entry name" value="FAD-bd_PCMH"/>
</dbReference>
<comment type="cofactor">
    <cofactor evidence="1">
        <name>FAD</name>
        <dbReference type="ChEBI" id="CHEBI:57692"/>
    </cofactor>
</comment>
<comment type="similarity">
    <text evidence="2">Belongs to the FAD-binding oxidoreductase/transferase type 4 family.</text>
</comment>
<dbReference type="InterPro" id="IPR036318">
    <property type="entry name" value="FAD-bd_PCMH-like_sf"/>
</dbReference>
<dbReference type="Gene3D" id="1.10.45.10">
    <property type="entry name" value="Vanillyl-alcohol Oxidase, Chain A, domain 4"/>
    <property type="match status" value="1"/>
</dbReference>
<dbReference type="GO" id="GO:0016491">
    <property type="term" value="F:oxidoreductase activity"/>
    <property type="evidence" value="ECO:0007669"/>
    <property type="project" value="UniProtKB-KW"/>
</dbReference>
<protein>
    <submittedName>
        <fullName evidence="7">FAD/FMN-containing dehydrogenase</fullName>
    </submittedName>
</protein>
<evidence type="ECO:0000256" key="4">
    <source>
        <dbReference type="ARBA" id="ARBA00022827"/>
    </source>
</evidence>
<evidence type="ECO:0000256" key="2">
    <source>
        <dbReference type="ARBA" id="ARBA00008000"/>
    </source>
</evidence>
<dbReference type="SUPFAM" id="SSF55103">
    <property type="entry name" value="FAD-linked oxidases, C-terminal domain"/>
    <property type="match status" value="1"/>
</dbReference>
<dbReference type="Gene3D" id="3.30.465.10">
    <property type="match status" value="1"/>
</dbReference>
<dbReference type="InterPro" id="IPR051914">
    <property type="entry name" value="FAD-linked_OxidoTrans_Type4"/>
</dbReference>
<dbReference type="PANTHER" id="PTHR42934:SF3">
    <property type="entry name" value="D-LACTATE DEHYDROGENASE"/>
    <property type="match status" value="1"/>
</dbReference>
<dbReference type="GO" id="GO:0071949">
    <property type="term" value="F:FAD binding"/>
    <property type="evidence" value="ECO:0007669"/>
    <property type="project" value="InterPro"/>
</dbReference>
<feature type="domain" description="FAD-binding PCMH-type" evidence="6">
    <location>
        <begin position="34"/>
        <end position="213"/>
    </location>
</feature>
<accession>A0A1N5W0N5</accession>
<dbReference type="PANTHER" id="PTHR42934">
    <property type="entry name" value="GLYCOLATE OXIDASE SUBUNIT GLCD"/>
    <property type="match status" value="1"/>
</dbReference>
<dbReference type="RefSeq" id="WP_148690018.1">
    <property type="nucleotide sequence ID" value="NZ_LT671858.1"/>
</dbReference>
<keyword evidence="5" id="KW-0560">Oxidoreductase</keyword>
<evidence type="ECO:0000256" key="5">
    <source>
        <dbReference type="ARBA" id="ARBA00023002"/>
    </source>
</evidence>
<dbReference type="InterPro" id="IPR016169">
    <property type="entry name" value="FAD-bd_PCMH_sub2"/>
</dbReference>
<dbReference type="InterPro" id="IPR016164">
    <property type="entry name" value="FAD-linked_Oxase-like_C"/>
</dbReference>
<dbReference type="InterPro" id="IPR006094">
    <property type="entry name" value="Oxid_FAD_bind_N"/>
</dbReference>
<evidence type="ECO:0000256" key="1">
    <source>
        <dbReference type="ARBA" id="ARBA00001974"/>
    </source>
</evidence>
<dbReference type="Proteomes" id="UP000195607">
    <property type="component" value="Chromosome I"/>
</dbReference>
<keyword evidence="4" id="KW-0274">FAD</keyword>
<dbReference type="FunFam" id="1.10.45.10:FF:000001">
    <property type="entry name" value="D-lactate dehydrogenase mitochondrial"/>
    <property type="match status" value="1"/>
</dbReference>
<proteinExistence type="inferred from homology"/>
<dbReference type="AlphaFoldDB" id="A0A1N5W0N5"/>
<dbReference type="InterPro" id="IPR016171">
    <property type="entry name" value="Vanillyl_alc_oxidase_C-sub2"/>
</dbReference>
<dbReference type="Gene3D" id="3.30.70.2740">
    <property type="match status" value="1"/>
</dbReference>
<organism evidence="7 8">
    <name type="scientific">Cuniculiplasma divulgatum</name>
    <dbReference type="NCBI Taxonomy" id="1673428"/>
    <lineage>
        <taxon>Archaea</taxon>
        <taxon>Methanobacteriati</taxon>
        <taxon>Thermoplasmatota</taxon>
        <taxon>Thermoplasmata</taxon>
        <taxon>Thermoplasmatales</taxon>
        <taxon>Cuniculiplasmataceae</taxon>
        <taxon>Cuniculiplasma</taxon>
    </lineage>
</organism>